<dbReference type="Proteomes" id="UP001336020">
    <property type="component" value="Unassembled WGS sequence"/>
</dbReference>
<name>A0ABU7LI34_9NOCA</name>
<protein>
    <submittedName>
        <fullName evidence="2">GNAT family N-acetyltransferase</fullName>
    </submittedName>
</protein>
<proteinExistence type="predicted"/>
<gene>
    <name evidence="2" type="ORF">Q7514_27005</name>
</gene>
<evidence type="ECO:0000259" key="1">
    <source>
        <dbReference type="PROSITE" id="PS51186"/>
    </source>
</evidence>
<dbReference type="InterPro" id="IPR016181">
    <property type="entry name" value="Acyl_CoA_acyltransferase"/>
</dbReference>
<comment type="caution">
    <text evidence="2">The sequence shown here is derived from an EMBL/GenBank/DDBJ whole genome shotgun (WGS) entry which is preliminary data.</text>
</comment>
<sequence length="226" mass="23843">MDPHLSSIAALAWCRELGLADDALSSGGLVTKVDDTVSTVRVLDVGDTVAVVGPARAASAVAALPTRSDEGVVRAAAGGFAARTEVLCLCPEWTDAVRVKDPLISHDTADLAELVRRCPPDDSSEVGADVPDRAFVLLDDDHQPLAVAGYRELQSLLADVRVLTTPENRRLGLGATVATLCTHDALDAGLIPQWRTRRDNLAARGLAAVSGYLEWGTLITVRTSVE</sequence>
<feature type="domain" description="N-acetyltransferase" evidence="1">
    <location>
        <begin position="95"/>
        <end position="226"/>
    </location>
</feature>
<dbReference type="RefSeq" id="WP_330136350.1">
    <property type="nucleotide sequence ID" value="NZ_JAUTXY010000016.1"/>
</dbReference>
<evidence type="ECO:0000313" key="2">
    <source>
        <dbReference type="EMBL" id="MEE2061181.1"/>
    </source>
</evidence>
<accession>A0ABU7LI34</accession>
<dbReference type="InterPro" id="IPR000182">
    <property type="entry name" value="GNAT_dom"/>
</dbReference>
<dbReference type="Gene3D" id="3.40.630.30">
    <property type="match status" value="1"/>
</dbReference>
<dbReference type="PROSITE" id="PS51186">
    <property type="entry name" value="GNAT"/>
    <property type="match status" value="1"/>
</dbReference>
<keyword evidence="3" id="KW-1185">Reference proteome</keyword>
<organism evidence="2 3">
    <name type="scientific">Rhodococcus artemisiae</name>
    <dbReference type="NCBI Taxonomy" id="714159"/>
    <lineage>
        <taxon>Bacteria</taxon>
        <taxon>Bacillati</taxon>
        <taxon>Actinomycetota</taxon>
        <taxon>Actinomycetes</taxon>
        <taxon>Mycobacteriales</taxon>
        <taxon>Nocardiaceae</taxon>
        <taxon>Rhodococcus</taxon>
    </lineage>
</organism>
<dbReference type="EMBL" id="JAUTXY010000016">
    <property type="protein sequence ID" value="MEE2061181.1"/>
    <property type="molecule type" value="Genomic_DNA"/>
</dbReference>
<evidence type="ECO:0000313" key="3">
    <source>
        <dbReference type="Proteomes" id="UP001336020"/>
    </source>
</evidence>
<reference evidence="2 3" key="1">
    <citation type="submission" date="2023-07" db="EMBL/GenBank/DDBJ databases">
        <authorList>
            <person name="Girao M."/>
            <person name="Carvalho M.F."/>
        </authorList>
    </citation>
    <scope>NUCLEOTIDE SEQUENCE [LARGE SCALE GENOMIC DNA]</scope>
    <source>
        <strain evidence="2 3">YIM65754</strain>
    </source>
</reference>
<dbReference type="Pfam" id="PF00583">
    <property type="entry name" value="Acetyltransf_1"/>
    <property type="match status" value="1"/>
</dbReference>
<dbReference type="SUPFAM" id="SSF55729">
    <property type="entry name" value="Acyl-CoA N-acyltransferases (Nat)"/>
    <property type="match status" value="1"/>
</dbReference>